<evidence type="ECO:0000313" key="3">
    <source>
        <dbReference type="Proteomes" id="UP000799750"/>
    </source>
</evidence>
<dbReference type="Proteomes" id="UP000799750">
    <property type="component" value="Unassembled WGS sequence"/>
</dbReference>
<dbReference type="EMBL" id="MU004197">
    <property type="protein sequence ID" value="KAF2490177.1"/>
    <property type="molecule type" value="Genomic_DNA"/>
</dbReference>
<gene>
    <name evidence="2" type="ORF">BU16DRAFT_543525</name>
</gene>
<keyword evidence="3" id="KW-1185">Reference proteome</keyword>
<evidence type="ECO:0000256" key="1">
    <source>
        <dbReference type="SAM" id="MobiDB-lite"/>
    </source>
</evidence>
<dbReference type="AlphaFoldDB" id="A0A6A6QFB5"/>
<proteinExistence type="predicted"/>
<reference evidence="2" key="1">
    <citation type="journal article" date="2020" name="Stud. Mycol.">
        <title>101 Dothideomycetes genomes: a test case for predicting lifestyles and emergence of pathogens.</title>
        <authorList>
            <person name="Haridas S."/>
            <person name="Albert R."/>
            <person name="Binder M."/>
            <person name="Bloem J."/>
            <person name="Labutti K."/>
            <person name="Salamov A."/>
            <person name="Andreopoulos B."/>
            <person name="Baker S."/>
            <person name="Barry K."/>
            <person name="Bills G."/>
            <person name="Bluhm B."/>
            <person name="Cannon C."/>
            <person name="Castanera R."/>
            <person name="Culley D."/>
            <person name="Daum C."/>
            <person name="Ezra D."/>
            <person name="Gonzalez J."/>
            <person name="Henrissat B."/>
            <person name="Kuo A."/>
            <person name="Liang C."/>
            <person name="Lipzen A."/>
            <person name="Lutzoni F."/>
            <person name="Magnuson J."/>
            <person name="Mondo S."/>
            <person name="Nolan M."/>
            <person name="Ohm R."/>
            <person name="Pangilinan J."/>
            <person name="Park H.-J."/>
            <person name="Ramirez L."/>
            <person name="Alfaro M."/>
            <person name="Sun H."/>
            <person name="Tritt A."/>
            <person name="Yoshinaga Y."/>
            <person name="Zwiers L.-H."/>
            <person name="Turgeon B."/>
            <person name="Goodwin S."/>
            <person name="Spatafora J."/>
            <person name="Crous P."/>
            <person name="Grigoriev I."/>
        </authorList>
    </citation>
    <scope>NUCLEOTIDE SEQUENCE</scope>
    <source>
        <strain evidence="2">CBS 269.34</strain>
    </source>
</reference>
<name>A0A6A6QFB5_9PEZI</name>
<feature type="region of interest" description="Disordered" evidence="1">
    <location>
        <begin position="41"/>
        <end position="114"/>
    </location>
</feature>
<sequence>MDNTRLGFQEAAVAPLAMQIFLQGPRCLYTPGSKLTLGGSVTYDGSERNKASNPVKELEGPSTRACSEEPKDGSRPSPRVLLPQKKGNYSHHTLEDRDESAFDKANQISQRPRPKKARYTFFKDLYYPRVLAPRKRQELSPHVTFAGLLLNGPSKAKRLAREAQKLAREAHMQRLDEIRR</sequence>
<accession>A0A6A6QFB5</accession>
<organism evidence="2 3">
    <name type="scientific">Lophium mytilinum</name>
    <dbReference type="NCBI Taxonomy" id="390894"/>
    <lineage>
        <taxon>Eukaryota</taxon>
        <taxon>Fungi</taxon>
        <taxon>Dikarya</taxon>
        <taxon>Ascomycota</taxon>
        <taxon>Pezizomycotina</taxon>
        <taxon>Dothideomycetes</taxon>
        <taxon>Pleosporomycetidae</taxon>
        <taxon>Mytilinidiales</taxon>
        <taxon>Mytilinidiaceae</taxon>
        <taxon>Lophium</taxon>
    </lineage>
</organism>
<feature type="compositionally biased region" description="Basic and acidic residues" evidence="1">
    <location>
        <begin position="92"/>
        <end position="102"/>
    </location>
</feature>
<protein>
    <submittedName>
        <fullName evidence="2">Uncharacterized protein</fullName>
    </submittedName>
</protein>
<evidence type="ECO:0000313" key="2">
    <source>
        <dbReference type="EMBL" id="KAF2490177.1"/>
    </source>
</evidence>